<evidence type="ECO:0008006" key="4">
    <source>
        <dbReference type="Google" id="ProtNLM"/>
    </source>
</evidence>
<evidence type="ECO:0000313" key="2">
    <source>
        <dbReference type="EMBL" id="MBB4944646.1"/>
    </source>
</evidence>
<dbReference type="AlphaFoldDB" id="A0A7W7S665"/>
<organism evidence="2 3">
    <name type="scientific">Kitasatospora gansuensis</name>
    <dbReference type="NCBI Taxonomy" id="258050"/>
    <lineage>
        <taxon>Bacteria</taxon>
        <taxon>Bacillati</taxon>
        <taxon>Actinomycetota</taxon>
        <taxon>Actinomycetes</taxon>
        <taxon>Kitasatosporales</taxon>
        <taxon>Streptomycetaceae</taxon>
        <taxon>Kitasatospora</taxon>
    </lineage>
</organism>
<accession>A0A7W7S665</accession>
<dbReference type="InterPro" id="IPR025859">
    <property type="entry name" value="AurF/CmlI"/>
</dbReference>
<dbReference type="InterPro" id="IPR012348">
    <property type="entry name" value="RNR-like"/>
</dbReference>
<dbReference type="RefSeq" id="WP_184910738.1">
    <property type="nucleotide sequence ID" value="NZ_JACHJR010000001.1"/>
</dbReference>
<proteinExistence type="predicted"/>
<dbReference type="Pfam" id="PF11583">
    <property type="entry name" value="AurF"/>
    <property type="match status" value="1"/>
</dbReference>
<sequence>MTTAAGRRPTVRTAPEEWPEERRRTAERLLASSAKVSFDPLTEVDWAFPPVPGRYYSPAHNLSLYGTPLWDTLTEDQRIELSKHEVASIASVGIWFEEILMQMLLRHAFDRDPTSAHVQYALTEIADECRHSVMFAKMISWLGVPAYGPGRLSHELGRLFKAISTHSQTFGGTMYVEEILDAFQRELMNDESMQPLTRQVSRIHVIEESRHITYAREELVRAKVGPVRRRYEQLLLGLVVHRSTLGLINPKLYAAVGIDPKVGRRAARNNPHWRATKKQMAAKAIDVLDRAGLVGRTNRWLLRSAGVI</sequence>
<keyword evidence="3" id="KW-1185">Reference proteome</keyword>
<reference evidence="2 3" key="1">
    <citation type="submission" date="2020-08" db="EMBL/GenBank/DDBJ databases">
        <title>Sequencing the genomes of 1000 actinobacteria strains.</title>
        <authorList>
            <person name="Klenk H.-P."/>
        </authorList>
    </citation>
    <scope>NUCLEOTIDE SEQUENCE [LARGE SCALE GENOMIC DNA]</scope>
    <source>
        <strain evidence="2 3">DSM 44786</strain>
    </source>
</reference>
<comment type="caution">
    <text evidence="2">The sequence shown here is derived from an EMBL/GenBank/DDBJ whole genome shotgun (WGS) entry which is preliminary data.</text>
</comment>
<feature type="region of interest" description="Disordered" evidence="1">
    <location>
        <begin position="1"/>
        <end position="23"/>
    </location>
</feature>
<gene>
    <name evidence="2" type="ORF">F4556_000181</name>
</gene>
<protein>
    <recommendedName>
        <fullName evidence="4">Para-aminobenzoate N-oxygenase AurF</fullName>
    </recommendedName>
</protein>
<name>A0A7W7S665_9ACTN</name>
<dbReference type="SUPFAM" id="SSF47240">
    <property type="entry name" value="Ferritin-like"/>
    <property type="match status" value="1"/>
</dbReference>
<dbReference type="InterPro" id="IPR009078">
    <property type="entry name" value="Ferritin-like_SF"/>
</dbReference>
<evidence type="ECO:0000313" key="3">
    <source>
        <dbReference type="Proteomes" id="UP000573327"/>
    </source>
</evidence>
<dbReference type="GO" id="GO:0016491">
    <property type="term" value="F:oxidoreductase activity"/>
    <property type="evidence" value="ECO:0007669"/>
    <property type="project" value="InterPro"/>
</dbReference>
<dbReference type="Gene3D" id="1.10.620.20">
    <property type="entry name" value="Ribonucleotide Reductase, subunit A"/>
    <property type="match status" value="1"/>
</dbReference>
<dbReference type="Proteomes" id="UP000573327">
    <property type="component" value="Unassembled WGS sequence"/>
</dbReference>
<dbReference type="EMBL" id="JACHJR010000001">
    <property type="protein sequence ID" value="MBB4944646.1"/>
    <property type="molecule type" value="Genomic_DNA"/>
</dbReference>
<evidence type="ECO:0000256" key="1">
    <source>
        <dbReference type="SAM" id="MobiDB-lite"/>
    </source>
</evidence>